<dbReference type="Proteomes" id="UP001430804">
    <property type="component" value="Unassembled WGS sequence"/>
</dbReference>
<evidence type="ECO:0000313" key="3">
    <source>
        <dbReference type="Proteomes" id="UP001430804"/>
    </source>
</evidence>
<keyword evidence="1" id="KW-0732">Signal</keyword>
<dbReference type="Pfam" id="PF03480">
    <property type="entry name" value="DctP"/>
    <property type="match status" value="1"/>
</dbReference>
<dbReference type="PANTHER" id="PTHR33376:SF15">
    <property type="entry name" value="BLL6794 PROTEIN"/>
    <property type="match status" value="1"/>
</dbReference>
<proteinExistence type="predicted"/>
<dbReference type="NCBIfam" id="NF037995">
    <property type="entry name" value="TRAP_S1"/>
    <property type="match status" value="1"/>
</dbReference>
<accession>A0ABS6WQR6</accession>
<dbReference type="PANTHER" id="PTHR33376">
    <property type="match status" value="1"/>
</dbReference>
<protein>
    <submittedName>
        <fullName evidence="2">C4-dicarboxylate TRAP transporter substrate-binding protein</fullName>
    </submittedName>
</protein>
<evidence type="ECO:0000313" key="2">
    <source>
        <dbReference type="EMBL" id="MBW3098316.1"/>
    </source>
</evidence>
<sequence length="342" mass="37740">MAFLNNGLKATGLGLALATGLAFSAQAVTLNMNHQWPATTVGSKVDQWFADEVEKRTDGEVKIKIFWSEGLAKAGEALELLQSGGLDMAAMSPGYFPAQLPLHVAPNSIPMKMESVEQASTLMKRLMEEVPAYAEEAEANGIKALFFHHLNPYLLVSREPITSVDQMDGKKMRTWGNDMPRMVEAVDGTPVTMMLPEIYEGLSRGVVDTAPFAVDLVVNYKIYEVAKHISEITLWEGPSWGVWISSAAWEKLTPEQRTIVEEVSAEAVKRDREAVIAAADEARATLKENGVTFHEFPQAEKDKWRNALPDFFADWIARMDEAGKGDAARQAVAIWKEVIGES</sequence>
<organism evidence="2 3">
    <name type="scientific">Pseudohoeflea coraliihabitans</name>
    <dbReference type="NCBI Taxonomy" id="2860393"/>
    <lineage>
        <taxon>Bacteria</taxon>
        <taxon>Pseudomonadati</taxon>
        <taxon>Pseudomonadota</taxon>
        <taxon>Alphaproteobacteria</taxon>
        <taxon>Hyphomicrobiales</taxon>
        <taxon>Rhizobiaceae</taxon>
        <taxon>Pseudohoeflea</taxon>
    </lineage>
</organism>
<comment type="caution">
    <text evidence="2">The sequence shown here is derived from an EMBL/GenBank/DDBJ whole genome shotgun (WGS) entry which is preliminary data.</text>
</comment>
<feature type="chain" id="PRO_5045364719" evidence="1">
    <location>
        <begin position="28"/>
        <end position="342"/>
    </location>
</feature>
<name>A0ABS6WQR6_9HYPH</name>
<dbReference type="InterPro" id="IPR018389">
    <property type="entry name" value="DctP_fam"/>
</dbReference>
<evidence type="ECO:0000256" key="1">
    <source>
        <dbReference type="SAM" id="SignalP"/>
    </source>
</evidence>
<feature type="signal peptide" evidence="1">
    <location>
        <begin position="1"/>
        <end position="27"/>
    </location>
</feature>
<reference evidence="2" key="1">
    <citation type="submission" date="2021-07" db="EMBL/GenBank/DDBJ databases">
        <title>Pseudohoeflea marina sp. nov. a polyhydroxyalcanoate-producing bacterium.</title>
        <authorList>
            <person name="Zheng W."/>
            <person name="Yu S."/>
            <person name="Huang Y."/>
        </authorList>
    </citation>
    <scope>NUCLEOTIDE SEQUENCE</scope>
    <source>
        <strain evidence="2">DP4N28-3</strain>
    </source>
</reference>
<keyword evidence="3" id="KW-1185">Reference proteome</keyword>
<gene>
    <name evidence="2" type="ORF">KY465_13605</name>
</gene>
<dbReference type="CDD" id="cd13666">
    <property type="entry name" value="PBP2_TRAP_DctP_like_1"/>
    <property type="match status" value="1"/>
</dbReference>
<dbReference type="RefSeq" id="WP_219202243.1">
    <property type="nucleotide sequence ID" value="NZ_JAHWQX010000003.1"/>
</dbReference>
<dbReference type="EMBL" id="JAHWQX010000003">
    <property type="protein sequence ID" value="MBW3098316.1"/>
    <property type="molecule type" value="Genomic_DNA"/>
</dbReference>